<dbReference type="OrthoDB" id="9795814at2"/>
<dbReference type="AlphaFoldDB" id="A0A480B224"/>
<evidence type="ECO:0000256" key="4">
    <source>
        <dbReference type="ARBA" id="ARBA00023004"/>
    </source>
</evidence>
<dbReference type="CDD" id="cd00454">
    <property type="entry name" value="TrHb1_N"/>
    <property type="match status" value="1"/>
</dbReference>
<dbReference type="EMBL" id="BJCL01000013">
    <property type="protein sequence ID" value="GCL65058.1"/>
    <property type="molecule type" value="Genomic_DNA"/>
</dbReference>
<gene>
    <name evidence="7" type="ORF">AQPW35_41390</name>
</gene>
<evidence type="ECO:0000256" key="2">
    <source>
        <dbReference type="ARBA" id="ARBA00022617"/>
    </source>
</evidence>
<evidence type="ECO:0000256" key="3">
    <source>
        <dbReference type="ARBA" id="ARBA00022723"/>
    </source>
</evidence>
<keyword evidence="6" id="KW-0732">Signal</keyword>
<feature type="signal peptide" evidence="6">
    <location>
        <begin position="1"/>
        <end position="25"/>
    </location>
</feature>
<dbReference type="GO" id="GO:0019825">
    <property type="term" value="F:oxygen binding"/>
    <property type="evidence" value="ECO:0007669"/>
    <property type="project" value="InterPro"/>
</dbReference>
<sequence length="154" mass="16845">MRAGHRTLLAAALAAQLWLAAPAAAQLVEAPPTGPAEAALFQALGQRDGLGQLADVFVDRLIADPRIGHHFKGIRPAHLKKQIPDFFCLVLGGGCAYEGDTMKRSHADLKIDRAEFLRVVELLQDSMDERGISFAVQNQFLARLAPMHRDIITR</sequence>
<dbReference type="GO" id="GO:0020037">
    <property type="term" value="F:heme binding"/>
    <property type="evidence" value="ECO:0007669"/>
    <property type="project" value="InterPro"/>
</dbReference>
<dbReference type="InterPro" id="IPR001486">
    <property type="entry name" value="Hemoglobin_trunc"/>
</dbReference>
<keyword evidence="8" id="KW-1185">Reference proteome</keyword>
<name>A0A480B224_9BURK</name>
<dbReference type="Proteomes" id="UP000301751">
    <property type="component" value="Unassembled WGS sequence"/>
</dbReference>
<keyword evidence="1" id="KW-0813">Transport</keyword>
<organism evidence="7 8">
    <name type="scientific">Pseudaquabacterium pictum</name>
    <dbReference type="NCBI Taxonomy" id="2315236"/>
    <lineage>
        <taxon>Bacteria</taxon>
        <taxon>Pseudomonadati</taxon>
        <taxon>Pseudomonadota</taxon>
        <taxon>Betaproteobacteria</taxon>
        <taxon>Burkholderiales</taxon>
        <taxon>Sphaerotilaceae</taxon>
        <taxon>Pseudaquabacterium</taxon>
    </lineage>
</organism>
<evidence type="ECO:0000313" key="7">
    <source>
        <dbReference type="EMBL" id="GCL65058.1"/>
    </source>
</evidence>
<dbReference type="InterPro" id="IPR009050">
    <property type="entry name" value="Globin-like_sf"/>
</dbReference>
<dbReference type="RefSeq" id="WP_137734777.1">
    <property type="nucleotide sequence ID" value="NZ_BJCL01000013.1"/>
</dbReference>
<keyword evidence="2 5" id="KW-0349">Heme</keyword>
<evidence type="ECO:0000313" key="8">
    <source>
        <dbReference type="Proteomes" id="UP000301751"/>
    </source>
</evidence>
<proteinExistence type="predicted"/>
<accession>A0A480B224</accession>
<dbReference type="InterPro" id="IPR012292">
    <property type="entry name" value="Globin/Proto"/>
</dbReference>
<dbReference type="Pfam" id="PF01152">
    <property type="entry name" value="Bac_globin"/>
    <property type="match status" value="1"/>
</dbReference>
<evidence type="ECO:0000256" key="1">
    <source>
        <dbReference type="ARBA" id="ARBA00022448"/>
    </source>
</evidence>
<feature type="chain" id="PRO_5019713293" evidence="6">
    <location>
        <begin position="26"/>
        <end position="154"/>
    </location>
</feature>
<feature type="binding site" description="distal binding residue" evidence="5">
    <location>
        <position position="106"/>
    </location>
    <ligand>
        <name>heme</name>
        <dbReference type="ChEBI" id="CHEBI:30413"/>
    </ligand>
    <ligandPart>
        <name>Fe</name>
        <dbReference type="ChEBI" id="CHEBI:18248"/>
    </ligandPart>
</feature>
<dbReference type="GO" id="GO:0046872">
    <property type="term" value="F:metal ion binding"/>
    <property type="evidence" value="ECO:0007669"/>
    <property type="project" value="UniProtKB-KW"/>
</dbReference>
<evidence type="ECO:0000256" key="6">
    <source>
        <dbReference type="SAM" id="SignalP"/>
    </source>
</evidence>
<evidence type="ECO:0000256" key="5">
    <source>
        <dbReference type="PIRSR" id="PIRSR601486-1"/>
    </source>
</evidence>
<protein>
    <submittedName>
        <fullName evidence="7">Group 1 truncated hemoglobin</fullName>
    </submittedName>
</protein>
<dbReference type="SUPFAM" id="SSF46458">
    <property type="entry name" value="Globin-like"/>
    <property type="match status" value="1"/>
</dbReference>
<keyword evidence="4 5" id="KW-0408">Iron</keyword>
<comment type="caution">
    <text evidence="7">The sequence shown here is derived from an EMBL/GenBank/DDBJ whole genome shotgun (WGS) entry which is preliminary data.</text>
</comment>
<reference evidence="8" key="1">
    <citation type="submission" date="2019-03" db="EMBL/GenBank/DDBJ databases">
        <title>Aquabacterium pictum sp.nov., the first bacteriochlorophyll a-containing freshwater bacterium in the genus Aquabacterium of the class Betaproteobacteria.</title>
        <authorList>
            <person name="Hirose S."/>
            <person name="Tank M."/>
            <person name="Hara E."/>
            <person name="Tamaki H."/>
            <person name="Takaichi S."/>
            <person name="Haruta S."/>
            <person name="Hanada S."/>
        </authorList>
    </citation>
    <scope>NUCLEOTIDE SEQUENCE [LARGE SCALE GENOMIC DNA]</scope>
    <source>
        <strain evidence="8">W35</strain>
    </source>
</reference>
<dbReference type="Gene3D" id="1.10.490.10">
    <property type="entry name" value="Globins"/>
    <property type="match status" value="1"/>
</dbReference>
<keyword evidence="3 5" id="KW-0479">Metal-binding</keyword>